<protein>
    <recommendedName>
        <fullName evidence="2">CUE domain-containing protein</fullName>
    </recommendedName>
</protein>
<feature type="compositionally biased region" description="Polar residues" evidence="1">
    <location>
        <begin position="367"/>
        <end position="378"/>
    </location>
</feature>
<dbReference type="GO" id="GO:0006511">
    <property type="term" value="P:ubiquitin-dependent protein catabolic process"/>
    <property type="evidence" value="ECO:0007669"/>
    <property type="project" value="TreeGrafter"/>
</dbReference>
<dbReference type="OrthoDB" id="9942608at2759"/>
<organism evidence="3 4">
    <name type="scientific">Zygosaccharomyces rouxii</name>
    <dbReference type="NCBI Taxonomy" id="4956"/>
    <lineage>
        <taxon>Eukaryota</taxon>
        <taxon>Fungi</taxon>
        <taxon>Dikarya</taxon>
        <taxon>Ascomycota</taxon>
        <taxon>Saccharomycotina</taxon>
        <taxon>Saccharomycetes</taxon>
        <taxon>Saccharomycetales</taxon>
        <taxon>Saccharomycetaceae</taxon>
        <taxon>Zygosaccharomyces</taxon>
    </lineage>
</organism>
<evidence type="ECO:0000256" key="1">
    <source>
        <dbReference type="SAM" id="MobiDB-lite"/>
    </source>
</evidence>
<evidence type="ECO:0000313" key="4">
    <source>
        <dbReference type="Proteomes" id="UP000187013"/>
    </source>
</evidence>
<dbReference type="GO" id="GO:0005737">
    <property type="term" value="C:cytoplasm"/>
    <property type="evidence" value="ECO:0007669"/>
    <property type="project" value="TreeGrafter"/>
</dbReference>
<feature type="region of interest" description="Disordered" evidence="1">
    <location>
        <begin position="164"/>
        <end position="236"/>
    </location>
</feature>
<dbReference type="EMBL" id="BDGX01000035">
    <property type="protein sequence ID" value="GAV53198.1"/>
    <property type="molecule type" value="Genomic_DNA"/>
</dbReference>
<dbReference type="GO" id="GO:0031624">
    <property type="term" value="F:ubiquitin conjugating enzyme binding"/>
    <property type="evidence" value="ECO:0007669"/>
    <property type="project" value="TreeGrafter"/>
</dbReference>
<name>A0A1Q3AC22_ZYGRO</name>
<dbReference type="GO" id="GO:0043130">
    <property type="term" value="F:ubiquitin binding"/>
    <property type="evidence" value="ECO:0007669"/>
    <property type="project" value="InterPro"/>
</dbReference>
<dbReference type="SMART" id="SM00546">
    <property type="entry name" value="CUE"/>
    <property type="match status" value="1"/>
</dbReference>
<dbReference type="FunFam" id="1.10.8.10:FF:000064">
    <property type="entry name" value="Similar to CUE domain-containing protein"/>
    <property type="match status" value="1"/>
</dbReference>
<feature type="domain" description="CUE" evidence="2">
    <location>
        <begin position="115"/>
        <end position="158"/>
    </location>
</feature>
<feature type="region of interest" description="Disordered" evidence="1">
    <location>
        <begin position="291"/>
        <end position="420"/>
    </location>
</feature>
<dbReference type="InterPro" id="IPR003892">
    <property type="entry name" value="CUE"/>
</dbReference>
<dbReference type="PANTHER" id="PTHR16461:SF5">
    <property type="entry name" value="TOLL-INTERACTING PROTEIN"/>
    <property type="match status" value="1"/>
</dbReference>
<dbReference type="Pfam" id="PF02845">
    <property type="entry name" value="CUE"/>
    <property type="match status" value="1"/>
</dbReference>
<dbReference type="PROSITE" id="PS51140">
    <property type="entry name" value="CUE"/>
    <property type="match status" value="1"/>
</dbReference>
<dbReference type="InterPro" id="IPR009060">
    <property type="entry name" value="UBA-like_sf"/>
</dbReference>
<accession>A0A1Q3AC22</accession>
<dbReference type="InterPro" id="IPR041807">
    <property type="entry name" value="Cue5/Don1_CUE"/>
</dbReference>
<feature type="compositionally biased region" description="Basic and acidic residues" evidence="1">
    <location>
        <begin position="34"/>
        <end position="53"/>
    </location>
</feature>
<comment type="caution">
    <text evidence="3">The sequence shown here is derived from an EMBL/GenBank/DDBJ whole genome shotgun (WGS) entry which is preliminary data.</text>
</comment>
<feature type="compositionally biased region" description="Basic and acidic residues" evidence="1">
    <location>
        <begin position="1"/>
        <end position="26"/>
    </location>
</feature>
<feature type="region of interest" description="Disordered" evidence="1">
    <location>
        <begin position="1"/>
        <end position="115"/>
    </location>
</feature>
<sequence>MSDKEVEVASKPELKVEQIDESKNEIQESNQQENKVENTLEKFPSKDGNESDVKTPMLKSPVSVGVPKKDEKAEKNDDNKNGNNDEEEEAPPLPTRRRPADLPIEGSSKSLPKKIENPILKQLKEAFPNIEENYVKAVIIASQGVLEPAFHALLFLSDPESGKDIDLPSQPLQAPPSEPLLQRRQSQLEQDEMLARQLDEKYNRRRSRKTGSSGGNGGEEYERKQRLRERQRRMQTPISVEEYREIYGDEEEPDMWGQLVDKDLPELRTRANKSIQDTATKLNGWFNGLSKKWYGDQEENGTGRRLGDNLREEPPRKPERRRFNSFGAQIDDDSTLESHGITLQNNEDELDVPPQLKSRKQHETDLVAQTTYIDSPEQSQRKKWQPVPPAPMPTSPTRHGNSTLKSPDDDDFLLNSEDEL</sequence>
<feature type="compositionally biased region" description="Basic and acidic residues" evidence="1">
    <location>
        <begin position="193"/>
        <end position="202"/>
    </location>
</feature>
<dbReference type="Gene3D" id="1.10.8.10">
    <property type="entry name" value="DNA helicase RuvA subunit, C-terminal domain"/>
    <property type="match status" value="1"/>
</dbReference>
<reference evidence="3 4" key="1">
    <citation type="submission" date="2016-08" db="EMBL/GenBank/DDBJ databases">
        <title>Draft genome sequence of allopolyploid Zygosaccharomyces rouxii.</title>
        <authorList>
            <person name="Watanabe J."/>
            <person name="Uehara K."/>
            <person name="Mogi Y."/>
            <person name="Tsukioka Y."/>
        </authorList>
    </citation>
    <scope>NUCLEOTIDE SEQUENCE [LARGE SCALE GENOMIC DNA]</scope>
    <source>
        <strain evidence="3 4">NBRC 110957</strain>
    </source>
</reference>
<dbReference type="PANTHER" id="PTHR16461">
    <property type="entry name" value="TOLL-INTERACTING PROTEIN"/>
    <property type="match status" value="1"/>
</dbReference>
<feature type="compositionally biased region" description="Basic and acidic residues" evidence="1">
    <location>
        <begin position="67"/>
        <end position="80"/>
    </location>
</feature>
<feature type="compositionally biased region" description="Basic and acidic residues" evidence="1">
    <location>
        <begin position="301"/>
        <end position="317"/>
    </location>
</feature>
<dbReference type="CDD" id="cd14372">
    <property type="entry name" value="CUE_Cue5p_like"/>
    <property type="match status" value="1"/>
</dbReference>
<dbReference type="Proteomes" id="UP000187013">
    <property type="component" value="Unassembled WGS sequence"/>
</dbReference>
<dbReference type="AlphaFoldDB" id="A0A1Q3AC22"/>
<feature type="compositionally biased region" description="Acidic residues" evidence="1">
    <location>
        <begin position="408"/>
        <end position="420"/>
    </location>
</feature>
<evidence type="ECO:0000313" key="3">
    <source>
        <dbReference type="EMBL" id="GAV53198.1"/>
    </source>
</evidence>
<evidence type="ECO:0000259" key="2">
    <source>
        <dbReference type="PROSITE" id="PS51140"/>
    </source>
</evidence>
<dbReference type="SUPFAM" id="SSF46934">
    <property type="entry name" value="UBA-like"/>
    <property type="match status" value="1"/>
</dbReference>
<gene>
    <name evidence="3" type="ORF">ZYGR_0AI04820</name>
</gene>
<proteinExistence type="predicted"/>